<accession>D7FH55</accession>
<feature type="compositionally biased region" description="Acidic residues" evidence="1">
    <location>
        <begin position="30"/>
        <end position="57"/>
    </location>
</feature>
<evidence type="ECO:0000256" key="1">
    <source>
        <dbReference type="SAM" id="MobiDB-lite"/>
    </source>
</evidence>
<organism evidence="2 3">
    <name type="scientific">Ectocarpus siliculosus</name>
    <name type="common">Brown alga</name>
    <name type="synonym">Conferva siliculosa</name>
    <dbReference type="NCBI Taxonomy" id="2880"/>
    <lineage>
        <taxon>Eukaryota</taxon>
        <taxon>Sar</taxon>
        <taxon>Stramenopiles</taxon>
        <taxon>Ochrophyta</taxon>
        <taxon>PX clade</taxon>
        <taxon>Phaeophyceae</taxon>
        <taxon>Ectocarpales</taxon>
        <taxon>Ectocarpaceae</taxon>
        <taxon>Ectocarpus</taxon>
    </lineage>
</organism>
<gene>
    <name evidence="2" type="ORF">Esi_0105_0043</name>
</gene>
<feature type="region of interest" description="Disordered" evidence="1">
    <location>
        <begin position="1"/>
        <end position="57"/>
    </location>
</feature>
<protein>
    <submittedName>
        <fullName evidence="2">Uncharacterized protein</fullName>
    </submittedName>
</protein>
<reference evidence="2 3" key="1">
    <citation type="journal article" date="2010" name="Nature">
        <title>The Ectocarpus genome and the independent evolution of multicellularity in brown algae.</title>
        <authorList>
            <person name="Cock J.M."/>
            <person name="Sterck L."/>
            <person name="Rouze P."/>
            <person name="Scornet D."/>
            <person name="Allen A.E."/>
            <person name="Amoutzias G."/>
            <person name="Anthouard V."/>
            <person name="Artiguenave F."/>
            <person name="Aury J.M."/>
            <person name="Badger J.H."/>
            <person name="Beszteri B."/>
            <person name="Billiau K."/>
            <person name="Bonnet E."/>
            <person name="Bothwell J.H."/>
            <person name="Bowler C."/>
            <person name="Boyen C."/>
            <person name="Brownlee C."/>
            <person name="Carrano C.J."/>
            <person name="Charrier B."/>
            <person name="Cho G.Y."/>
            <person name="Coelho S.M."/>
            <person name="Collen J."/>
            <person name="Corre E."/>
            <person name="Da Silva C."/>
            <person name="Delage L."/>
            <person name="Delaroque N."/>
            <person name="Dittami S.M."/>
            <person name="Doulbeau S."/>
            <person name="Elias M."/>
            <person name="Farnham G."/>
            <person name="Gachon C.M."/>
            <person name="Gschloessl B."/>
            <person name="Heesch S."/>
            <person name="Jabbari K."/>
            <person name="Jubin C."/>
            <person name="Kawai H."/>
            <person name="Kimura K."/>
            <person name="Kloareg B."/>
            <person name="Kupper F.C."/>
            <person name="Lang D."/>
            <person name="Le Bail A."/>
            <person name="Leblanc C."/>
            <person name="Lerouge P."/>
            <person name="Lohr M."/>
            <person name="Lopez P.J."/>
            <person name="Martens C."/>
            <person name="Maumus F."/>
            <person name="Michel G."/>
            <person name="Miranda-Saavedra D."/>
            <person name="Morales J."/>
            <person name="Moreau H."/>
            <person name="Motomura T."/>
            <person name="Nagasato C."/>
            <person name="Napoli C.A."/>
            <person name="Nelson D.R."/>
            <person name="Nyvall-Collen P."/>
            <person name="Peters A.F."/>
            <person name="Pommier C."/>
            <person name="Potin P."/>
            <person name="Poulain J."/>
            <person name="Quesneville H."/>
            <person name="Read B."/>
            <person name="Rensing S.A."/>
            <person name="Ritter A."/>
            <person name="Rousvoal S."/>
            <person name="Samanta M."/>
            <person name="Samson G."/>
            <person name="Schroeder D.C."/>
            <person name="Segurens B."/>
            <person name="Strittmatter M."/>
            <person name="Tonon T."/>
            <person name="Tregear J.W."/>
            <person name="Valentin K."/>
            <person name="von Dassow P."/>
            <person name="Yamagishi T."/>
            <person name="Van de Peer Y."/>
            <person name="Wincker P."/>
        </authorList>
    </citation>
    <scope>NUCLEOTIDE SEQUENCE [LARGE SCALE GENOMIC DNA]</scope>
    <source>
        <strain evidence="3">Ec32 / CCAP1310/4</strain>
    </source>
</reference>
<dbReference type="EMBL" id="FN647737">
    <property type="protein sequence ID" value="CBJ28430.1"/>
    <property type="molecule type" value="Genomic_DNA"/>
</dbReference>
<proteinExistence type="predicted"/>
<keyword evidence="3" id="KW-1185">Reference proteome</keyword>
<evidence type="ECO:0000313" key="2">
    <source>
        <dbReference type="EMBL" id="CBJ28430.1"/>
    </source>
</evidence>
<sequence length="57" mass="6271">MSSAGLATEIGEFAWTAKATPGTDGILVKEEEEEQAEEEQAEEEEQEQEEGQEEGVR</sequence>
<dbReference type="Proteomes" id="UP000002630">
    <property type="component" value="Linkage Group LG30"/>
</dbReference>
<dbReference type="AlphaFoldDB" id="D7FH55"/>
<dbReference type="InParanoid" id="D7FH55"/>
<evidence type="ECO:0000313" key="3">
    <source>
        <dbReference type="Proteomes" id="UP000002630"/>
    </source>
</evidence>
<name>D7FH55_ECTSI</name>
<dbReference type="EMBL" id="FN649755">
    <property type="protein sequence ID" value="CBJ28430.1"/>
    <property type="molecule type" value="Genomic_DNA"/>
</dbReference>